<dbReference type="SMART" id="SM00591">
    <property type="entry name" value="RWD"/>
    <property type="match status" value="1"/>
</dbReference>
<dbReference type="OrthoDB" id="69641at2759"/>
<dbReference type="InterPro" id="IPR036956">
    <property type="entry name" value="Impact_N_sf"/>
</dbReference>
<dbReference type="GO" id="GO:0006446">
    <property type="term" value="P:regulation of translational initiation"/>
    <property type="evidence" value="ECO:0007669"/>
    <property type="project" value="TreeGrafter"/>
</dbReference>
<feature type="domain" description="RWD" evidence="7">
    <location>
        <begin position="9"/>
        <end position="103"/>
    </location>
</feature>
<dbReference type="PANTHER" id="PTHR16301:SF25">
    <property type="entry name" value="PROTEIN IMPACT"/>
    <property type="match status" value="1"/>
</dbReference>
<dbReference type="InterPro" id="IPR016135">
    <property type="entry name" value="UBQ-conjugating_enzyme/RWD"/>
</dbReference>
<evidence type="ECO:0000256" key="5">
    <source>
        <dbReference type="ARBA" id="ARBA00022845"/>
    </source>
</evidence>
<proteinExistence type="inferred from homology"/>
<evidence type="ECO:0000259" key="7">
    <source>
        <dbReference type="PROSITE" id="PS50908"/>
    </source>
</evidence>
<name>A0A834HM89_RHYFE</name>
<evidence type="ECO:0000256" key="6">
    <source>
        <dbReference type="ARBA" id="ARBA00023016"/>
    </source>
</evidence>
<accession>A0A834HM89</accession>
<dbReference type="Gene3D" id="3.30.230.30">
    <property type="entry name" value="Impact, N-terminal domain"/>
    <property type="match status" value="1"/>
</dbReference>
<dbReference type="InterPro" id="IPR001498">
    <property type="entry name" value="Impact_N"/>
</dbReference>
<gene>
    <name evidence="8" type="ORF">GWI33_000416</name>
</gene>
<dbReference type="InterPro" id="IPR020568">
    <property type="entry name" value="Ribosomal_Su5_D2-typ_SF"/>
</dbReference>
<keyword evidence="9" id="KW-1185">Reference proteome</keyword>
<keyword evidence="6" id="KW-0346">Stress response</keyword>
<comment type="caution">
    <text evidence="8">The sequence shown here is derived from an EMBL/GenBank/DDBJ whole genome shotgun (WGS) entry which is preliminary data.</text>
</comment>
<protein>
    <recommendedName>
        <fullName evidence="7">RWD domain-containing protein</fullName>
    </recommendedName>
</protein>
<dbReference type="GO" id="GO:0140469">
    <property type="term" value="P:GCN2-mediated signaling"/>
    <property type="evidence" value="ECO:0007669"/>
    <property type="project" value="TreeGrafter"/>
</dbReference>
<dbReference type="Gene3D" id="3.10.110.10">
    <property type="entry name" value="Ubiquitin Conjugating Enzyme"/>
    <property type="match status" value="1"/>
</dbReference>
<sequence>MDNQKLQEQELISLESIFGKDWYYDEIMKNYVIKISKEAELWVTLTPDYPLNGPPKYEFWAPHINKVQRNRIYTDFIDIYEKFKGEPIIFQWIERFKEVVHVPKGSGNVKAKGATKVARKYDSSDNVTVEIKHSDPINDRKSTFQGHACRISCMDDVEKFRNSLLANKKIAQAKHNVLAYRFKNQAKLIVQDYDNDGEKQAGSRLLHLLKILEADNAAVIVTRWYGGIQIGSDRFKHYNEAARLALLEANLSNKS</sequence>
<dbReference type="Pfam" id="PF05773">
    <property type="entry name" value="RWD"/>
    <property type="match status" value="1"/>
</dbReference>
<keyword evidence="5" id="KW-0810">Translation regulation</keyword>
<dbReference type="SUPFAM" id="SSF54211">
    <property type="entry name" value="Ribosomal protein S5 domain 2-like"/>
    <property type="match status" value="1"/>
</dbReference>
<dbReference type="InterPro" id="IPR006575">
    <property type="entry name" value="RWD_dom"/>
</dbReference>
<evidence type="ECO:0000256" key="3">
    <source>
        <dbReference type="ARBA" id="ARBA00022490"/>
    </source>
</evidence>
<organism evidence="8 9">
    <name type="scientific">Rhynchophorus ferrugineus</name>
    <name type="common">Red palm weevil</name>
    <name type="synonym">Curculio ferrugineus</name>
    <dbReference type="NCBI Taxonomy" id="354439"/>
    <lineage>
        <taxon>Eukaryota</taxon>
        <taxon>Metazoa</taxon>
        <taxon>Ecdysozoa</taxon>
        <taxon>Arthropoda</taxon>
        <taxon>Hexapoda</taxon>
        <taxon>Insecta</taxon>
        <taxon>Pterygota</taxon>
        <taxon>Neoptera</taxon>
        <taxon>Endopterygota</taxon>
        <taxon>Coleoptera</taxon>
        <taxon>Polyphaga</taxon>
        <taxon>Cucujiformia</taxon>
        <taxon>Curculionidae</taxon>
        <taxon>Dryophthorinae</taxon>
        <taxon>Rhynchophorus</taxon>
    </lineage>
</organism>
<evidence type="ECO:0000256" key="1">
    <source>
        <dbReference type="ARBA" id="ARBA00004496"/>
    </source>
</evidence>
<dbReference type="Pfam" id="PF01205">
    <property type="entry name" value="Impact_N"/>
    <property type="match status" value="1"/>
</dbReference>
<comment type="similarity">
    <text evidence="2">Belongs to the IMPACT family.</text>
</comment>
<evidence type="ECO:0000313" key="8">
    <source>
        <dbReference type="EMBL" id="KAF7264264.1"/>
    </source>
</evidence>
<reference evidence="8" key="1">
    <citation type="submission" date="2020-08" db="EMBL/GenBank/DDBJ databases">
        <title>Genome sequencing and assembly of the red palm weevil Rhynchophorus ferrugineus.</title>
        <authorList>
            <person name="Dias G.B."/>
            <person name="Bergman C.M."/>
            <person name="Manee M."/>
        </authorList>
    </citation>
    <scope>NUCLEOTIDE SEQUENCE</scope>
    <source>
        <strain evidence="8">AA-2017</strain>
        <tissue evidence="8">Whole larva</tissue>
    </source>
</reference>
<keyword evidence="3" id="KW-0963">Cytoplasm</keyword>
<evidence type="ECO:0000256" key="2">
    <source>
        <dbReference type="ARBA" id="ARBA00007665"/>
    </source>
</evidence>
<evidence type="ECO:0000256" key="4">
    <source>
        <dbReference type="ARBA" id="ARBA00022491"/>
    </source>
</evidence>
<comment type="subcellular location">
    <subcellularLocation>
        <location evidence="1">Cytoplasm</location>
    </subcellularLocation>
</comment>
<dbReference type="SUPFAM" id="SSF54495">
    <property type="entry name" value="UBC-like"/>
    <property type="match status" value="1"/>
</dbReference>
<dbReference type="InterPro" id="IPR023582">
    <property type="entry name" value="Impact"/>
</dbReference>
<evidence type="ECO:0000313" key="9">
    <source>
        <dbReference type="Proteomes" id="UP000625711"/>
    </source>
</evidence>
<keyword evidence="4" id="KW-0678">Repressor</keyword>
<dbReference type="PROSITE" id="PS50908">
    <property type="entry name" value="RWD"/>
    <property type="match status" value="1"/>
</dbReference>
<dbReference type="EMBL" id="JAACXV010017875">
    <property type="protein sequence ID" value="KAF7264264.1"/>
    <property type="molecule type" value="Genomic_DNA"/>
</dbReference>
<dbReference type="Proteomes" id="UP000625711">
    <property type="component" value="Unassembled WGS sequence"/>
</dbReference>
<dbReference type="AlphaFoldDB" id="A0A834HM89"/>
<dbReference type="CDD" id="cd23821">
    <property type="entry name" value="RWD_IMPACT"/>
    <property type="match status" value="1"/>
</dbReference>
<dbReference type="PANTHER" id="PTHR16301">
    <property type="entry name" value="IMPACT-RELATED"/>
    <property type="match status" value="1"/>
</dbReference>
<dbReference type="GO" id="GO:0005737">
    <property type="term" value="C:cytoplasm"/>
    <property type="evidence" value="ECO:0007669"/>
    <property type="project" value="UniProtKB-SubCell"/>
</dbReference>